<dbReference type="PANTHER" id="PTHR30349">
    <property type="entry name" value="PHAGE INTEGRASE-RELATED"/>
    <property type="match status" value="1"/>
</dbReference>
<dbReference type="SUPFAM" id="SSF56349">
    <property type="entry name" value="DNA breaking-rejoining enzymes"/>
    <property type="match status" value="2"/>
</dbReference>
<comment type="caution">
    <text evidence="8">The sequence shown here is derived from an EMBL/GenBank/DDBJ whole genome shotgun (WGS) entry which is preliminary data.</text>
</comment>
<evidence type="ECO:0000313" key="9">
    <source>
        <dbReference type="Proteomes" id="UP000530928"/>
    </source>
</evidence>
<accession>A0A7W0HW15</accession>
<dbReference type="InterPro" id="IPR044068">
    <property type="entry name" value="CB"/>
</dbReference>
<keyword evidence="1" id="KW-0229">DNA integration</keyword>
<feature type="region of interest" description="Disordered" evidence="5">
    <location>
        <begin position="534"/>
        <end position="572"/>
    </location>
</feature>
<dbReference type="Pfam" id="PF00589">
    <property type="entry name" value="Phage_integrase"/>
    <property type="match status" value="1"/>
</dbReference>
<feature type="domain" description="Tyr recombinase" evidence="6">
    <location>
        <begin position="327"/>
        <end position="524"/>
    </location>
</feature>
<dbReference type="EMBL" id="JACDUR010000012">
    <property type="protein sequence ID" value="MBA2897652.1"/>
    <property type="molecule type" value="Genomic_DNA"/>
</dbReference>
<evidence type="ECO:0000313" key="8">
    <source>
        <dbReference type="EMBL" id="MBA2897652.1"/>
    </source>
</evidence>
<evidence type="ECO:0000256" key="5">
    <source>
        <dbReference type="SAM" id="MobiDB-lite"/>
    </source>
</evidence>
<dbReference type="InterPro" id="IPR002104">
    <property type="entry name" value="Integrase_catalytic"/>
</dbReference>
<dbReference type="GO" id="GO:0006310">
    <property type="term" value="P:DNA recombination"/>
    <property type="evidence" value="ECO:0007669"/>
    <property type="project" value="UniProtKB-KW"/>
</dbReference>
<dbReference type="InterPro" id="IPR013762">
    <property type="entry name" value="Integrase-like_cat_sf"/>
</dbReference>
<dbReference type="PROSITE" id="PS51900">
    <property type="entry name" value="CB"/>
    <property type="match status" value="1"/>
</dbReference>
<feature type="domain" description="Core-binding (CB)" evidence="7">
    <location>
        <begin position="149"/>
        <end position="253"/>
    </location>
</feature>
<dbReference type="InterPro" id="IPR010998">
    <property type="entry name" value="Integrase_recombinase_N"/>
</dbReference>
<reference evidence="8 9" key="1">
    <citation type="submission" date="2020-07" db="EMBL/GenBank/DDBJ databases">
        <title>Genomic Encyclopedia of Type Strains, Phase IV (KMG-IV): sequencing the most valuable type-strain genomes for metagenomic binning, comparative biology and taxonomic classification.</title>
        <authorList>
            <person name="Goeker M."/>
        </authorList>
    </citation>
    <scope>NUCLEOTIDE SEQUENCE [LARGE SCALE GENOMIC DNA]</scope>
    <source>
        <strain evidence="8 9">DSM 45533</strain>
    </source>
</reference>
<gene>
    <name evidence="8" type="ORF">HNR30_009054</name>
</gene>
<dbReference type="InterPro" id="IPR050090">
    <property type="entry name" value="Tyrosine_recombinase_XerCD"/>
</dbReference>
<keyword evidence="2 4" id="KW-0238">DNA-binding</keyword>
<organism evidence="8 9">
    <name type="scientific">Nonomuraea soli</name>
    <dbReference type="NCBI Taxonomy" id="1032476"/>
    <lineage>
        <taxon>Bacteria</taxon>
        <taxon>Bacillati</taxon>
        <taxon>Actinomycetota</taxon>
        <taxon>Actinomycetes</taxon>
        <taxon>Streptosporangiales</taxon>
        <taxon>Streptosporangiaceae</taxon>
        <taxon>Nonomuraea</taxon>
    </lineage>
</organism>
<dbReference type="InterPro" id="IPR004107">
    <property type="entry name" value="Integrase_SAM-like_N"/>
</dbReference>
<protein>
    <submittedName>
        <fullName evidence="8">Integrase</fullName>
    </submittedName>
</protein>
<evidence type="ECO:0000256" key="2">
    <source>
        <dbReference type="ARBA" id="ARBA00023125"/>
    </source>
</evidence>
<dbReference type="Proteomes" id="UP000530928">
    <property type="component" value="Unassembled WGS sequence"/>
</dbReference>
<dbReference type="InterPro" id="IPR011010">
    <property type="entry name" value="DNA_brk_join_enz"/>
</dbReference>
<dbReference type="GO" id="GO:0003677">
    <property type="term" value="F:DNA binding"/>
    <property type="evidence" value="ECO:0007669"/>
    <property type="project" value="UniProtKB-UniRule"/>
</dbReference>
<evidence type="ECO:0000256" key="4">
    <source>
        <dbReference type="PROSITE-ProRule" id="PRU01248"/>
    </source>
</evidence>
<sequence>MASNPATSNASAGKEPTVAKGATYKICTCVDSETGKNISKTCPKLRTSHANGGKRWSSTHGTWAYQLELPAHADGKRRTPLRRRGFVTLEAAEAELDHARGLLGLDSDPAVRRQITELMLSVLKATRQLPDIEEVRRKVRTHQDLNRYITVGEWLEEFLGRKRSIEATTRRSYESHIRLYLKPYLGDIRLDRLRVSDVAGMFDAIEEFNEIIATERASGVPARVLAVRYRRPVGPTTMHRIRATLRHALNVAIKQDRLLDFNPAAVVELAPASRTKPLVWTEERVAQWQLDHAAHVNLLRRAREAKGGKEGKRVDPVVAYIGAPRPSPVMVWTPQQTQQFLTHARKDRLFALYRLYATCGLRRGEGVGIRKLDVDYKASRIGIHWQITQLGWDAIQGTPKTDASDREIAVDTESMTWLKEHERRQAKERLAAGQDWVESGFVFTDEIGRPLHPQHVSDRFYSICYQAGLPPIRLHDLRHLAATAMLAAGADAVLVQRALGHRTASFTRDTYISVYPEAAAAAAEATAAFLTGSAVPAPRPVPPEPGATGAQPDRKGQAGHGTVTYLPTRTTS</sequence>
<evidence type="ECO:0000259" key="7">
    <source>
        <dbReference type="PROSITE" id="PS51900"/>
    </source>
</evidence>
<dbReference type="Gene3D" id="1.10.443.10">
    <property type="entry name" value="Intergrase catalytic core"/>
    <property type="match status" value="1"/>
</dbReference>
<name>A0A7W0HW15_9ACTN</name>
<evidence type="ECO:0000259" key="6">
    <source>
        <dbReference type="PROSITE" id="PS51898"/>
    </source>
</evidence>
<evidence type="ECO:0000256" key="3">
    <source>
        <dbReference type="ARBA" id="ARBA00023172"/>
    </source>
</evidence>
<dbReference type="Gene3D" id="1.10.150.130">
    <property type="match status" value="1"/>
</dbReference>
<dbReference type="PANTHER" id="PTHR30349:SF91">
    <property type="entry name" value="INTA PROTEIN"/>
    <property type="match status" value="1"/>
</dbReference>
<dbReference type="GO" id="GO:0015074">
    <property type="term" value="P:DNA integration"/>
    <property type="evidence" value="ECO:0007669"/>
    <property type="project" value="UniProtKB-KW"/>
</dbReference>
<dbReference type="RefSeq" id="WP_181616343.1">
    <property type="nucleotide sequence ID" value="NZ_BAABAM010000014.1"/>
</dbReference>
<dbReference type="PROSITE" id="PS51898">
    <property type="entry name" value="TYR_RECOMBINASE"/>
    <property type="match status" value="1"/>
</dbReference>
<dbReference type="CDD" id="cd01189">
    <property type="entry name" value="INT_ICEBs1_C_like"/>
    <property type="match status" value="1"/>
</dbReference>
<proteinExistence type="predicted"/>
<keyword evidence="3" id="KW-0233">DNA recombination</keyword>
<dbReference type="AlphaFoldDB" id="A0A7W0HW15"/>
<evidence type="ECO:0000256" key="1">
    <source>
        <dbReference type="ARBA" id="ARBA00022908"/>
    </source>
</evidence>
<dbReference type="Pfam" id="PF14659">
    <property type="entry name" value="Phage_int_SAM_3"/>
    <property type="match status" value="1"/>
</dbReference>
<keyword evidence="9" id="KW-1185">Reference proteome</keyword>